<dbReference type="EMBL" id="JAGGLG010000011">
    <property type="protein sequence ID" value="MBP2018282.1"/>
    <property type="molecule type" value="Genomic_DNA"/>
</dbReference>
<keyword evidence="1" id="KW-0479">Metal-binding</keyword>
<accession>A0ABS4JRW7</accession>
<dbReference type="InterPro" id="IPR004360">
    <property type="entry name" value="Glyas_Fos-R_dOase_dom"/>
</dbReference>
<keyword evidence="4" id="KW-1185">Reference proteome</keyword>
<evidence type="ECO:0000256" key="1">
    <source>
        <dbReference type="ARBA" id="ARBA00022723"/>
    </source>
</evidence>
<dbReference type="Proteomes" id="UP001519289">
    <property type="component" value="Unassembled WGS sequence"/>
</dbReference>
<dbReference type="SUPFAM" id="SSF54593">
    <property type="entry name" value="Glyoxalase/Bleomycin resistance protein/Dihydroxybiphenyl dioxygenase"/>
    <property type="match status" value="1"/>
</dbReference>
<comment type="caution">
    <text evidence="3">The sequence shown here is derived from an EMBL/GenBank/DDBJ whole genome shotgun (WGS) entry which is preliminary data.</text>
</comment>
<dbReference type="PANTHER" id="PTHR43048">
    <property type="entry name" value="METHYLMALONYL-COA EPIMERASE"/>
    <property type="match status" value="1"/>
</dbReference>
<name>A0ABS4JRW7_9FIRM</name>
<dbReference type="InterPro" id="IPR029068">
    <property type="entry name" value="Glyas_Bleomycin-R_OHBP_Dase"/>
</dbReference>
<proteinExistence type="predicted"/>
<dbReference type="InterPro" id="IPR051785">
    <property type="entry name" value="MMCE/EMCE_epimerase"/>
</dbReference>
<dbReference type="InterPro" id="IPR037523">
    <property type="entry name" value="VOC_core"/>
</dbReference>
<evidence type="ECO:0000313" key="4">
    <source>
        <dbReference type="Proteomes" id="UP001519289"/>
    </source>
</evidence>
<dbReference type="PROSITE" id="PS51819">
    <property type="entry name" value="VOC"/>
    <property type="match status" value="1"/>
</dbReference>
<organism evidence="3 4">
    <name type="scientific">Symbiobacterium terraclitae</name>
    <dbReference type="NCBI Taxonomy" id="557451"/>
    <lineage>
        <taxon>Bacteria</taxon>
        <taxon>Bacillati</taxon>
        <taxon>Bacillota</taxon>
        <taxon>Clostridia</taxon>
        <taxon>Eubacteriales</taxon>
        <taxon>Symbiobacteriaceae</taxon>
        <taxon>Symbiobacterium</taxon>
    </lineage>
</organism>
<dbReference type="RefSeq" id="WP_209466413.1">
    <property type="nucleotide sequence ID" value="NZ_JAGGLG010000011.1"/>
</dbReference>
<dbReference type="Gene3D" id="3.10.180.10">
    <property type="entry name" value="2,3-Dihydroxybiphenyl 1,2-Dioxygenase, domain 1"/>
    <property type="match status" value="1"/>
</dbReference>
<dbReference type="PANTHER" id="PTHR43048:SF3">
    <property type="entry name" value="METHYLMALONYL-COA EPIMERASE, MITOCHONDRIAL"/>
    <property type="match status" value="1"/>
</dbReference>
<evidence type="ECO:0000313" key="3">
    <source>
        <dbReference type="EMBL" id="MBP2018282.1"/>
    </source>
</evidence>
<evidence type="ECO:0000259" key="2">
    <source>
        <dbReference type="PROSITE" id="PS51819"/>
    </source>
</evidence>
<dbReference type="Pfam" id="PF00903">
    <property type="entry name" value="Glyoxalase"/>
    <property type="match status" value="1"/>
</dbReference>
<protein>
    <submittedName>
        <fullName evidence="3">Catechol 2,3-dioxygenase-like lactoylglutathione lyase family enzyme</fullName>
    </submittedName>
</protein>
<gene>
    <name evidence="3" type="ORF">J2Z79_001683</name>
</gene>
<sequence length="148" mass="16366">MSQPIPWEGFHHIALVTPDLDATIAFYGGVLGMQVGEIRVGGGVLPQRHCFIRPGDSVQTWGLHFFENPSAQIHRLTMEQLQQGGFIPGALQHIAFSLPDARAAEALRQRLREHGVEVTPTGTIGPIQNMLFFDPHGILLEATWPRVE</sequence>
<reference evidence="3 4" key="1">
    <citation type="submission" date="2021-03" db="EMBL/GenBank/DDBJ databases">
        <title>Genomic Encyclopedia of Type Strains, Phase IV (KMG-IV): sequencing the most valuable type-strain genomes for metagenomic binning, comparative biology and taxonomic classification.</title>
        <authorList>
            <person name="Goeker M."/>
        </authorList>
    </citation>
    <scope>NUCLEOTIDE SEQUENCE [LARGE SCALE GENOMIC DNA]</scope>
    <source>
        <strain evidence="3 4">DSM 27138</strain>
    </source>
</reference>
<feature type="domain" description="VOC" evidence="2">
    <location>
        <begin position="9"/>
        <end position="145"/>
    </location>
</feature>